<organism evidence="1 2">
    <name type="scientific">Prevotella bivia</name>
    <dbReference type="NCBI Taxonomy" id="28125"/>
    <lineage>
        <taxon>Bacteria</taxon>
        <taxon>Pseudomonadati</taxon>
        <taxon>Bacteroidota</taxon>
        <taxon>Bacteroidia</taxon>
        <taxon>Bacteroidales</taxon>
        <taxon>Prevotellaceae</taxon>
        <taxon>Prevotella</taxon>
    </lineage>
</organism>
<gene>
    <name evidence="1" type="ORF">HMPREF3202_02437</name>
</gene>
<protein>
    <submittedName>
        <fullName evidence="1">Uncharacterized protein</fullName>
    </submittedName>
</protein>
<evidence type="ECO:0000313" key="2">
    <source>
        <dbReference type="Proteomes" id="UP000070093"/>
    </source>
</evidence>
<evidence type="ECO:0000313" key="1">
    <source>
        <dbReference type="EMBL" id="KXO14496.1"/>
    </source>
</evidence>
<dbReference type="PATRIC" id="fig|28125.4.peg.2430"/>
<dbReference type="EMBL" id="LTAG01000139">
    <property type="protein sequence ID" value="KXO14496.1"/>
    <property type="molecule type" value="Genomic_DNA"/>
</dbReference>
<dbReference type="Proteomes" id="UP000070093">
    <property type="component" value="Unassembled WGS sequence"/>
</dbReference>
<accession>A0A137SPV9</accession>
<feature type="non-terminal residue" evidence="1">
    <location>
        <position position="1"/>
    </location>
</feature>
<reference evidence="1 2" key="1">
    <citation type="submission" date="2016-02" db="EMBL/GenBank/DDBJ databases">
        <authorList>
            <person name="Wen L."/>
            <person name="He K."/>
            <person name="Yang H."/>
        </authorList>
    </citation>
    <scope>NUCLEOTIDE SEQUENCE [LARGE SCALE GENOMIC DNA]</scope>
    <source>
        <strain evidence="1 2">GED7880</strain>
    </source>
</reference>
<name>A0A137SPV9_9BACT</name>
<comment type="caution">
    <text evidence="1">The sequence shown here is derived from an EMBL/GenBank/DDBJ whole genome shotgun (WGS) entry which is preliminary data.</text>
</comment>
<sequence length="149" mass="16716">IIAFMPNDGEGYFTHVAIGLQGSFADAEPTAYGFIVEPFVRFGRIADKLFNTVDKVCKFGTVSLPRFAVDDNEFHCLDFILITLLLLGKQTVMQSIAVLIECKSKLSEAPLQEMRKSREIEGREKKLVCQFEKLLSFHPKAPKLSLKSS</sequence>
<dbReference type="AlphaFoldDB" id="A0A137SPV9"/>
<proteinExistence type="predicted"/>